<organism evidence="2 3">
    <name type="scientific">[Torrubiella] hemipterigena</name>
    <dbReference type="NCBI Taxonomy" id="1531966"/>
    <lineage>
        <taxon>Eukaryota</taxon>
        <taxon>Fungi</taxon>
        <taxon>Dikarya</taxon>
        <taxon>Ascomycota</taxon>
        <taxon>Pezizomycotina</taxon>
        <taxon>Sordariomycetes</taxon>
        <taxon>Hypocreomycetidae</taxon>
        <taxon>Hypocreales</taxon>
        <taxon>Clavicipitaceae</taxon>
        <taxon>Clavicipitaceae incertae sedis</taxon>
        <taxon>'Torrubiella' clade</taxon>
    </lineage>
</organism>
<sequence length="701" mass="78379">MLCKICTTGLQGIWDPTKAHRVALLQDFQEHSSEEEGEVQEDKFVTRVDTYQAVEHNPEALHPEKYVFGHHKSRESFERSVRNGCVMCKIFAADVDSPEGKIATYGYFSLFAISFQENPVMFVYVNGASGGFELCRHVEDNNWNLDISPSTGDDKTWKIIQSWLNTCIESHNRCNRQPPDKLMPDRLIQIQQQLDGDLTFQIVPGTQVGLGSRYIAVSHCCNDADNVKLTRQNLDQHSSPQSWTLLPLTFRQTLAVAARLGVAHIWIDQLCTVQDDAAEVAAATAKRADVFRNSFLAVGVSGTTSASSGLFSTRDPFLVAPTVFDFPIDTDGTTVPHLSSCEHPEGWESAFNANPLSHSAQAISDRILAPRMVHFGSTMVFWECHHSKCAEIHPHGVHKPELGSIYKLLGVSNQNKAPESDGKWTHVPWKSLINAASRDAGHGPIHQVFYDWVRLLETYAGCKSTTARDKLEGLQGIAEHMRLMLQERGCTDIQYAAGMWQALLPGSLMWTVDDGTRIVSADVPSWSWASLDGKLNFPVTEPFDGEKEDMLCEFVKFESQHEGNPLKERLVVKGKLALAHLHPRMTSPRFHGDPKVLIRQFVDEDVPEVCLGKPFPEFSTDYDYEWAVRFDTEADIAEAVLCLPLRLESADRLGYTVHGLALTRLDDGTLCRRGTWRTLVDSREEGLGIFAGLPERSMTLV</sequence>
<accession>A0A0A1T9X0</accession>
<dbReference type="OrthoDB" id="4932026at2759"/>
<dbReference type="HOGENOM" id="CLU_002639_3_0_1"/>
<feature type="domain" description="Heterokaryon incompatibility" evidence="1">
    <location>
        <begin position="214"/>
        <end position="316"/>
    </location>
</feature>
<evidence type="ECO:0000259" key="1">
    <source>
        <dbReference type="Pfam" id="PF06985"/>
    </source>
</evidence>
<gene>
    <name evidence="2" type="ORF">VHEMI03112</name>
</gene>
<dbReference type="Pfam" id="PF06985">
    <property type="entry name" value="HET"/>
    <property type="match status" value="1"/>
</dbReference>
<reference evidence="2 3" key="1">
    <citation type="journal article" date="2015" name="Genome Announc.">
        <title>Draft Genome Sequence and Gene Annotation of the Entomopathogenic Fungus Verticillium hemipterigenum.</title>
        <authorList>
            <person name="Horn F."/>
            <person name="Habel A."/>
            <person name="Scharf D.H."/>
            <person name="Dworschak J."/>
            <person name="Brakhage A.A."/>
            <person name="Guthke R."/>
            <person name="Hertweck C."/>
            <person name="Linde J."/>
        </authorList>
    </citation>
    <scope>NUCLEOTIDE SEQUENCE [LARGE SCALE GENOMIC DNA]</scope>
</reference>
<dbReference type="InterPro" id="IPR010730">
    <property type="entry name" value="HET"/>
</dbReference>
<dbReference type="PANTHER" id="PTHR33112:SF16">
    <property type="entry name" value="HETEROKARYON INCOMPATIBILITY DOMAIN-CONTAINING PROTEIN"/>
    <property type="match status" value="1"/>
</dbReference>
<evidence type="ECO:0000313" key="2">
    <source>
        <dbReference type="EMBL" id="CEJ83082.1"/>
    </source>
</evidence>
<name>A0A0A1T9X0_9HYPO</name>
<proteinExistence type="predicted"/>
<protein>
    <recommendedName>
        <fullName evidence="1">Heterokaryon incompatibility domain-containing protein</fullName>
    </recommendedName>
</protein>
<evidence type="ECO:0000313" key="3">
    <source>
        <dbReference type="Proteomes" id="UP000039046"/>
    </source>
</evidence>
<dbReference type="Proteomes" id="UP000039046">
    <property type="component" value="Unassembled WGS sequence"/>
</dbReference>
<dbReference type="PANTHER" id="PTHR33112">
    <property type="entry name" value="DOMAIN PROTEIN, PUTATIVE-RELATED"/>
    <property type="match status" value="1"/>
</dbReference>
<dbReference type="EMBL" id="CDHN01000001">
    <property type="protein sequence ID" value="CEJ83082.1"/>
    <property type="molecule type" value="Genomic_DNA"/>
</dbReference>
<keyword evidence="3" id="KW-1185">Reference proteome</keyword>
<dbReference type="AlphaFoldDB" id="A0A0A1T9X0"/>